<evidence type="ECO:0000256" key="8">
    <source>
        <dbReference type="ARBA" id="ARBA00023242"/>
    </source>
</evidence>
<gene>
    <name evidence="13" type="ORF">CC78DRAFT_531657</name>
</gene>
<reference evidence="14" key="1">
    <citation type="journal article" date="2020" name="Stud. Mycol.">
        <title>101 Dothideomycetes genomes: A test case for predicting lifestyles and emergence of pathogens.</title>
        <authorList>
            <person name="Haridas S."/>
            <person name="Albert R."/>
            <person name="Binder M."/>
            <person name="Bloem J."/>
            <person name="LaButti K."/>
            <person name="Salamov A."/>
            <person name="Andreopoulos B."/>
            <person name="Baker S."/>
            <person name="Barry K."/>
            <person name="Bills G."/>
            <person name="Bluhm B."/>
            <person name="Cannon C."/>
            <person name="Castanera R."/>
            <person name="Culley D."/>
            <person name="Daum C."/>
            <person name="Ezra D."/>
            <person name="Gonzalez J."/>
            <person name="Henrissat B."/>
            <person name="Kuo A."/>
            <person name="Liang C."/>
            <person name="Lipzen A."/>
            <person name="Lutzoni F."/>
            <person name="Magnuson J."/>
            <person name="Mondo S."/>
            <person name="Nolan M."/>
            <person name="Ohm R."/>
            <person name="Pangilinan J."/>
            <person name="Park H.-J."/>
            <person name="Ramirez L."/>
            <person name="Alfaro M."/>
            <person name="Sun H."/>
            <person name="Tritt A."/>
            <person name="Yoshinaga Y."/>
            <person name="Zwiers L.-H."/>
            <person name="Turgeon B."/>
            <person name="Goodwin S."/>
            <person name="Spatafora J."/>
            <person name="Crous P."/>
            <person name="Grigoriev I."/>
        </authorList>
    </citation>
    <scope>NUCLEOTIDE SEQUENCE [LARGE SCALE GENOMIC DNA]</scope>
    <source>
        <strain evidence="14">CBS 304.66</strain>
    </source>
</reference>
<dbReference type="PANTHER" id="PTHR20531">
    <property type="entry name" value="N-ALPHA-ACETYLTRANSFERASE 40"/>
    <property type="match status" value="1"/>
</dbReference>
<comment type="catalytic activity">
    <reaction evidence="11">
        <text>N-terminal L-seryl-[histone H4] + acetyl-CoA = N-terminal N(alpha)-acetyl-L-seryl-[histone H4] + CoA + H(+)</text>
        <dbReference type="Rhea" id="RHEA:50596"/>
        <dbReference type="Rhea" id="RHEA-COMP:12740"/>
        <dbReference type="Rhea" id="RHEA-COMP:12743"/>
        <dbReference type="ChEBI" id="CHEBI:15378"/>
        <dbReference type="ChEBI" id="CHEBI:57287"/>
        <dbReference type="ChEBI" id="CHEBI:57288"/>
        <dbReference type="ChEBI" id="CHEBI:64738"/>
        <dbReference type="ChEBI" id="CHEBI:83690"/>
        <dbReference type="EC" id="2.3.1.257"/>
    </reaction>
</comment>
<dbReference type="InterPro" id="IPR000182">
    <property type="entry name" value="GNAT_dom"/>
</dbReference>
<dbReference type="InterPro" id="IPR016181">
    <property type="entry name" value="Acyl_CoA_acyltransferase"/>
</dbReference>
<dbReference type="GO" id="GO:0010485">
    <property type="term" value="F:histone H4 acetyltransferase activity"/>
    <property type="evidence" value="ECO:0007669"/>
    <property type="project" value="InterPro"/>
</dbReference>
<sequence>MVNIGKTLINEKLPDDDPLLAYTPPCEDGLSVYITRKQSSRLTLEEFKACYNLIRLTSSAHYKASSVGWVPSEKRKEMKHEHMWYLLVRKNVPKPNLEAINSESRADWFTSSEISPQPAPPAQPGPVVGFLSLMFTHDDYPNDKIVCYIYEVHLGPSLRGSGLGSHLITVAETLAKRCGIGKTMLTVFGANTKARRLYERLGYVKDPSSPEDRVVRRRNISAEYRILSKRLEA</sequence>
<keyword evidence="7" id="KW-0808">Transferase</keyword>
<keyword evidence="8" id="KW-0539">Nucleus</keyword>
<dbReference type="CDD" id="cd04301">
    <property type="entry name" value="NAT_SF"/>
    <property type="match status" value="1"/>
</dbReference>
<dbReference type="Proteomes" id="UP000800093">
    <property type="component" value="Unassembled WGS sequence"/>
</dbReference>
<keyword evidence="9" id="KW-0012">Acyltransferase</keyword>
<dbReference type="EMBL" id="ML986599">
    <property type="protein sequence ID" value="KAF2266249.1"/>
    <property type="molecule type" value="Genomic_DNA"/>
</dbReference>
<dbReference type="AlphaFoldDB" id="A0A9P4N7E5"/>
<proteinExistence type="inferred from homology"/>
<evidence type="ECO:0000256" key="4">
    <source>
        <dbReference type="ARBA" id="ARBA00012950"/>
    </source>
</evidence>
<comment type="catalytic activity">
    <reaction evidence="10">
        <text>N-terminal L-seryl-[histone H2A] + acetyl-CoA = N-terminal N(alpha)-acetyl-L-seryl-[histone H2A] + CoA + H(+)</text>
        <dbReference type="Rhea" id="RHEA:50600"/>
        <dbReference type="Rhea" id="RHEA-COMP:12742"/>
        <dbReference type="Rhea" id="RHEA-COMP:12744"/>
        <dbReference type="ChEBI" id="CHEBI:15378"/>
        <dbReference type="ChEBI" id="CHEBI:57287"/>
        <dbReference type="ChEBI" id="CHEBI:57288"/>
        <dbReference type="ChEBI" id="CHEBI:64738"/>
        <dbReference type="ChEBI" id="CHEBI:83690"/>
        <dbReference type="EC" id="2.3.1.257"/>
    </reaction>
</comment>
<dbReference type="OrthoDB" id="424551at2759"/>
<name>A0A9P4N7E5_9PLEO</name>
<evidence type="ECO:0000256" key="2">
    <source>
        <dbReference type="ARBA" id="ARBA00004496"/>
    </source>
</evidence>
<comment type="subcellular location">
    <subcellularLocation>
        <location evidence="2">Cytoplasm</location>
    </subcellularLocation>
    <subcellularLocation>
        <location evidence="1">Nucleus</location>
    </subcellularLocation>
</comment>
<dbReference type="Gene3D" id="3.40.630.30">
    <property type="match status" value="1"/>
</dbReference>
<keyword evidence="6" id="KW-0963">Cytoplasm</keyword>
<evidence type="ECO:0000256" key="11">
    <source>
        <dbReference type="ARBA" id="ARBA00049524"/>
    </source>
</evidence>
<evidence type="ECO:0000256" key="10">
    <source>
        <dbReference type="ARBA" id="ARBA00047821"/>
    </source>
</evidence>
<dbReference type="PROSITE" id="PS51186">
    <property type="entry name" value="GNAT"/>
    <property type="match status" value="1"/>
</dbReference>
<comment type="caution">
    <text evidence="13">The sequence shown here is derived from an EMBL/GenBank/DDBJ whole genome shotgun (WGS) entry which is preliminary data.</text>
</comment>
<evidence type="ECO:0000256" key="7">
    <source>
        <dbReference type="ARBA" id="ARBA00022679"/>
    </source>
</evidence>
<evidence type="ECO:0000256" key="5">
    <source>
        <dbReference type="ARBA" id="ARBA00015043"/>
    </source>
</evidence>
<keyword evidence="14" id="KW-1185">Reference proteome</keyword>
<dbReference type="SUPFAM" id="SSF55729">
    <property type="entry name" value="Acyl-CoA N-acyltransferases (Nat)"/>
    <property type="match status" value="1"/>
</dbReference>
<evidence type="ECO:0000259" key="12">
    <source>
        <dbReference type="PROSITE" id="PS51186"/>
    </source>
</evidence>
<dbReference type="EC" id="2.3.1.257" evidence="4"/>
<dbReference type="GO" id="GO:0005634">
    <property type="term" value="C:nucleus"/>
    <property type="evidence" value="ECO:0007669"/>
    <property type="project" value="UniProtKB-SubCell"/>
</dbReference>
<evidence type="ECO:0000256" key="6">
    <source>
        <dbReference type="ARBA" id="ARBA00022490"/>
    </source>
</evidence>
<dbReference type="InterPro" id="IPR039949">
    <property type="entry name" value="NAA40"/>
</dbReference>
<accession>A0A9P4N7E5</accession>
<evidence type="ECO:0000256" key="9">
    <source>
        <dbReference type="ARBA" id="ARBA00023315"/>
    </source>
</evidence>
<evidence type="ECO:0000256" key="3">
    <source>
        <dbReference type="ARBA" id="ARBA00008870"/>
    </source>
</evidence>
<dbReference type="GO" id="GO:0005737">
    <property type="term" value="C:cytoplasm"/>
    <property type="evidence" value="ECO:0007669"/>
    <property type="project" value="UniProtKB-SubCell"/>
</dbReference>
<organism evidence="13 14">
    <name type="scientific">Lojkania enalia</name>
    <dbReference type="NCBI Taxonomy" id="147567"/>
    <lineage>
        <taxon>Eukaryota</taxon>
        <taxon>Fungi</taxon>
        <taxon>Dikarya</taxon>
        <taxon>Ascomycota</taxon>
        <taxon>Pezizomycotina</taxon>
        <taxon>Dothideomycetes</taxon>
        <taxon>Pleosporomycetidae</taxon>
        <taxon>Pleosporales</taxon>
        <taxon>Pleosporales incertae sedis</taxon>
        <taxon>Lojkania</taxon>
    </lineage>
</organism>
<evidence type="ECO:0000256" key="1">
    <source>
        <dbReference type="ARBA" id="ARBA00004123"/>
    </source>
</evidence>
<dbReference type="GO" id="GO:1990189">
    <property type="term" value="F:protein N-terminal-serine acetyltransferase activity"/>
    <property type="evidence" value="ECO:0007669"/>
    <property type="project" value="UniProtKB-EC"/>
</dbReference>
<comment type="similarity">
    <text evidence="3">Belongs to the acetyltransferase family. NAA40 subfamily.</text>
</comment>
<dbReference type="Pfam" id="PF00583">
    <property type="entry name" value="Acetyltransf_1"/>
    <property type="match status" value="1"/>
</dbReference>
<evidence type="ECO:0000313" key="14">
    <source>
        <dbReference type="Proteomes" id="UP000800093"/>
    </source>
</evidence>
<dbReference type="PANTHER" id="PTHR20531:SF1">
    <property type="entry name" value="N-ALPHA-ACETYLTRANSFERASE 40"/>
    <property type="match status" value="1"/>
</dbReference>
<dbReference type="GO" id="GO:0043998">
    <property type="term" value="F:histone H2A acetyltransferase activity"/>
    <property type="evidence" value="ECO:0007669"/>
    <property type="project" value="InterPro"/>
</dbReference>
<feature type="domain" description="N-acetyltransferase" evidence="12">
    <location>
        <begin position="86"/>
        <end position="221"/>
    </location>
</feature>
<evidence type="ECO:0000313" key="13">
    <source>
        <dbReference type="EMBL" id="KAF2266249.1"/>
    </source>
</evidence>
<protein>
    <recommendedName>
        <fullName evidence="5">N-alpha-acetyltransferase 40</fullName>
        <ecNumber evidence="4">2.3.1.257</ecNumber>
    </recommendedName>
</protein>